<dbReference type="InterPro" id="IPR030190">
    <property type="entry name" value="MacA_alpha-hairpin_sf"/>
</dbReference>
<dbReference type="GO" id="GO:1990195">
    <property type="term" value="C:macrolide transmembrane transporter complex"/>
    <property type="evidence" value="ECO:0007669"/>
    <property type="project" value="InterPro"/>
</dbReference>
<evidence type="ECO:0000313" key="2">
    <source>
        <dbReference type="Proteomes" id="UP000664477"/>
    </source>
</evidence>
<accession>A0A939NAJ7</accession>
<dbReference type="AlphaFoldDB" id="A0A939NAJ7"/>
<dbReference type="EMBL" id="JAGETQ010000031">
    <property type="protein sequence ID" value="MBO1916098.1"/>
    <property type="molecule type" value="Genomic_DNA"/>
</dbReference>
<dbReference type="Proteomes" id="UP000664477">
    <property type="component" value="Unassembled WGS sequence"/>
</dbReference>
<dbReference type="Gene3D" id="6.10.140.1990">
    <property type="match status" value="1"/>
</dbReference>
<dbReference type="GO" id="GO:0019898">
    <property type="term" value="C:extrinsic component of membrane"/>
    <property type="evidence" value="ECO:0007669"/>
    <property type="project" value="InterPro"/>
</dbReference>
<comment type="caution">
    <text evidence="1">The sequence shown here is derived from an EMBL/GenBank/DDBJ whole genome shotgun (WGS) entry which is preliminary data.</text>
</comment>
<evidence type="ECO:0000313" key="1">
    <source>
        <dbReference type="EMBL" id="MBO1916098.1"/>
    </source>
</evidence>
<name>A0A939NAJ7_PRORE</name>
<dbReference type="GO" id="GO:1990961">
    <property type="term" value="P:xenobiotic detoxification by transmembrane export across the plasma membrane"/>
    <property type="evidence" value="ECO:0007669"/>
    <property type="project" value="InterPro"/>
</dbReference>
<sequence>MTESEAMTRELEANLSLVQANFVSLNLTYQRHLSLAKQQAVSART</sequence>
<reference evidence="1" key="1">
    <citation type="submission" date="2021-03" db="EMBL/GenBank/DDBJ databases">
        <title>Molecular epidemiology and mechanisms of colistin and carbapenem resistance in Enterobacteriaceae from clinical isolates, the environment and porcine samples in Pretoria, South Africa.</title>
        <authorList>
            <person name="Bogoshi D."/>
            <person name="Mbelle N.M."/>
            <person name="Naidoo V."/>
            <person name="Osei Sekyere J."/>
        </authorList>
    </citation>
    <scope>NUCLEOTIDE SEQUENCE</scope>
    <source>
        <strain evidence="1">C052</strain>
    </source>
</reference>
<organism evidence="1 2">
    <name type="scientific">Providencia rettgeri</name>
    <dbReference type="NCBI Taxonomy" id="587"/>
    <lineage>
        <taxon>Bacteria</taxon>
        <taxon>Pseudomonadati</taxon>
        <taxon>Pseudomonadota</taxon>
        <taxon>Gammaproteobacteria</taxon>
        <taxon>Enterobacterales</taxon>
        <taxon>Morganellaceae</taxon>
        <taxon>Providencia</taxon>
    </lineage>
</organism>
<proteinExistence type="predicted"/>
<protein>
    <submittedName>
        <fullName evidence="1">Uncharacterized protein</fullName>
    </submittedName>
</protein>
<gene>
    <name evidence="1" type="ORF">J4727_07930</name>
</gene>